<feature type="compositionally biased region" description="Basic and acidic residues" evidence="4">
    <location>
        <begin position="328"/>
        <end position="342"/>
    </location>
</feature>
<dbReference type="GO" id="GO:0008094">
    <property type="term" value="F:ATP-dependent activity, acting on DNA"/>
    <property type="evidence" value="ECO:0007669"/>
    <property type="project" value="TreeGrafter"/>
</dbReference>
<gene>
    <name evidence="7" type="ORF">ASIM_LOCUS14356</name>
</gene>
<feature type="region of interest" description="Disordered" evidence="4">
    <location>
        <begin position="379"/>
        <end position="444"/>
    </location>
</feature>
<evidence type="ECO:0000313" key="8">
    <source>
        <dbReference type="Proteomes" id="UP000267096"/>
    </source>
</evidence>
<dbReference type="AlphaFoldDB" id="A0A0M3K226"/>
<dbReference type="InterPro" id="IPR001650">
    <property type="entry name" value="Helicase_C-like"/>
</dbReference>
<reference evidence="9" key="1">
    <citation type="submission" date="2017-02" db="UniProtKB">
        <authorList>
            <consortium name="WormBaseParasite"/>
        </authorList>
    </citation>
    <scope>IDENTIFICATION</scope>
</reference>
<dbReference type="GO" id="GO:0016787">
    <property type="term" value="F:hydrolase activity"/>
    <property type="evidence" value="ECO:0007669"/>
    <property type="project" value="UniProtKB-KW"/>
</dbReference>
<dbReference type="PANTHER" id="PTHR45626:SF50">
    <property type="entry name" value="TRANSCRIPTION TERMINATION FACTOR 2"/>
    <property type="match status" value="1"/>
</dbReference>
<sequence>MQEAGCEWGLEFGFDLATQLSMDSTTSINESENDENQSEMDVLSQSTDSSSTSSYYDRNADRSRSFLTPLKDQSVRSKPFAWHLKERLHPKTPLNNRDDGKLSIVGSSRDSKANCISSSTPNHLRHHSAFTFHADDGDVAMSPILKTNEKCFVNEDNAVDDISSPKTEQQKSEAATTNLSMSDVFEVCSEDEGTEKGDDDEGITSNMQSYRRRNIRDSKSFNSNSSGEIFEDVHHSSLLSEQESNHVLANSAHNIDNNSASIIQSTASCNAGTNEDSHCDVDSQDESHSSRSFETDDSAHERIRKINSNKHRTIASLSTDDEDGSDGTGKERDESEGDDRSVNESVPEEADDNKSRLTVEEAASSDIINDDNSIIVISDDSDVDEQHPVNSSKRADVVIEDESSAEEDAKSDEESKTNEMGRKQLKDVETEEEEPQKRSTPQRAIASFRRLSPASQRFKETLRDLTNEQLQQRLESLNKLKVVDVAKLPDGGKRLMTNIELIKELLKQRSEDGNDNDESIIDVTPDYDKPKVPTKGPIMIEPKPLNAEEYNRLITNRQPPKLFGGKMTDDRFVVAKAITGDVIAKMHSSLSTAPENVETSTPDGLKTELMYHQRCGLTWLLWREKQSPPGGILADDMGLGKTLSIIALIVHQKNEQRKKTDEDDKATELKRKALRDNKLIPSKGTLVIAPASLIFQWEAEINCHVKTGRLNVLIFHGPKQKREDDPKLLARYDVVITTYNLLANELGEKAPIIDDSLSDSTDSDGNGFRVKANVKGKRKISKQCKSVLTKIAWERIVLDEAHQIKNKTSLASKACCRLAALNRWCLTGTPIHNKLWDLFSLIRFLRVTPFDEESVWKEWIMGHSTTSSNRLNTLVKGLLLRRTKDQLCPQTQKPIVDLKPRRYEKVELRLEGLEKKVYEIMYLASRQKVKELIKTSEEREREMYGLSRHRRGPQMNDATPMRNPFLGGARTISAENNFQVMSSVLTLLLRLRQASVHLALTKKAVDMDAFETIGIEDDEVKSEESGGLIEKLANMSIMENDELANEAIKQANHTNVEQLFEPSFHSAKIRALLERLDEALSGEDKCVIVSQWTSLLDIVEYHLQERGIEYTSITGKVLTKDRQSRVDSFNKNGSGARVMLLSLTAGGVGLNLTGGNHLFLVDLHWNPALEQQACDRIYRMGQTKNVFIHKLICLDTIEERVLNLQEAKTALAKGVLEGLFIIY</sequence>
<dbReference type="GO" id="GO:0005634">
    <property type="term" value="C:nucleus"/>
    <property type="evidence" value="ECO:0007669"/>
    <property type="project" value="TreeGrafter"/>
</dbReference>
<dbReference type="WBParaSite" id="ASIM_0001494601-mRNA-1">
    <property type="protein sequence ID" value="ASIM_0001494601-mRNA-1"/>
    <property type="gene ID" value="ASIM_0001494601"/>
</dbReference>
<feature type="compositionally biased region" description="Low complexity" evidence="4">
    <location>
        <begin position="46"/>
        <end position="57"/>
    </location>
</feature>
<evidence type="ECO:0000259" key="5">
    <source>
        <dbReference type="PROSITE" id="PS51192"/>
    </source>
</evidence>
<keyword evidence="8" id="KW-1185">Reference proteome</keyword>
<dbReference type="Proteomes" id="UP000267096">
    <property type="component" value="Unassembled WGS sequence"/>
</dbReference>
<feature type="region of interest" description="Disordered" evidence="4">
    <location>
        <begin position="161"/>
        <end position="227"/>
    </location>
</feature>
<dbReference type="SMART" id="SM00490">
    <property type="entry name" value="HELICc"/>
    <property type="match status" value="1"/>
</dbReference>
<proteinExistence type="predicted"/>
<dbReference type="InterPro" id="IPR014001">
    <property type="entry name" value="Helicase_ATP-bd"/>
</dbReference>
<feature type="compositionally biased region" description="Polar residues" evidence="4">
    <location>
        <begin position="164"/>
        <end position="181"/>
    </location>
</feature>
<dbReference type="CDD" id="cd18793">
    <property type="entry name" value="SF2_C_SNF"/>
    <property type="match status" value="1"/>
</dbReference>
<keyword evidence="3" id="KW-0067">ATP-binding</keyword>
<dbReference type="PROSITE" id="PS51194">
    <property type="entry name" value="HELICASE_CTER"/>
    <property type="match status" value="1"/>
</dbReference>
<dbReference type="Pfam" id="PF00271">
    <property type="entry name" value="Helicase_C"/>
    <property type="match status" value="1"/>
</dbReference>
<dbReference type="Pfam" id="PF00176">
    <property type="entry name" value="SNF2-rel_dom"/>
    <property type="match status" value="1"/>
</dbReference>
<dbReference type="OrthoDB" id="423559at2759"/>
<evidence type="ECO:0000256" key="2">
    <source>
        <dbReference type="ARBA" id="ARBA00022801"/>
    </source>
</evidence>
<dbReference type="InterPro" id="IPR038718">
    <property type="entry name" value="SNF2-like_sf"/>
</dbReference>
<organism evidence="9">
    <name type="scientific">Anisakis simplex</name>
    <name type="common">Herring worm</name>
    <dbReference type="NCBI Taxonomy" id="6269"/>
    <lineage>
        <taxon>Eukaryota</taxon>
        <taxon>Metazoa</taxon>
        <taxon>Ecdysozoa</taxon>
        <taxon>Nematoda</taxon>
        <taxon>Chromadorea</taxon>
        <taxon>Rhabditida</taxon>
        <taxon>Spirurina</taxon>
        <taxon>Ascaridomorpha</taxon>
        <taxon>Ascaridoidea</taxon>
        <taxon>Anisakidae</taxon>
        <taxon>Anisakis</taxon>
        <taxon>Anisakis simplex complex</taxon>
    </lineage>
</organism>
<evidence type="ECO:0000256" key="3">
    <source>
        <dbReference type="ARBA" id="ARBA00022840"/>
    </source>
</evidence>
<feature type="domain" description="Helicase ATP-binding" evidence="5">
    <location>
        <begin position="622"/>
        <end position="848"/>
    </location>
</feature>
<dbReference type="EMBL" id="UYRR01031720">
    <property type="protein sequence ID" value="VDK52146.1"/>
    <property type="molecule type" value="Genomic_DNA"/>
</dbReference>
<feature type="region of interest" description="Disordered" evidence="4">
    <location>
        <begin position="270"/>
        <end position="365"/>
    </location>
</feature>
<feature type="compositionally biased region" description="Basic and acidic residues" evidence="4">
    <location>
        <begin position="275"/>
        <end position="301"/>
    </location>
</feature>
<dbReference type="GO" id="GO:0005524">
    <property type="term" value="F:ATP binding"/>
    <property type="evidence" value="ECO:0007669"/>
    <property type="project" value="UniProtKB-KW"/>
</dbReference>
<dbReference type="SMART" id="SM00487">
    <property type="entry name" value="DEXDc"/>
    <property type="match status" value="1"/>
</dbReference>
<evidence type="ECO:0000256" key="1">
    <source>
        <dbReference type="ARBA" id="ARBA00022741"/>
    </source>
</evidence>
<evidence type="ECO:0000313" key="9">
    <source>
        <dbReference type="WBParaSite" id="ASIM_0001494601-mRNA-1"/>
    </source>
</evidence>
<feature type="compositionally biased region" description="Basic and acidic residues" evidence="4">
    <location>
        <begin position="412"/>
        <end position="428"/>
    </location>
</feature>
<feature type="region of interest" description="Disordered" evidence="4">
    <location>
        <begin position="90"/>
        <end position="120"/>
    </location>
</feature>
<feature type="compositionally biased region" description="Acidic residues" evidence="4">
    <location>
        <begin position="398"/>
        <end position="411"/>
    </location>
</feature>
<feature type="compositionally biased region" description="Acidic residues" evidence="4">
    <location>
        <begin position="188"/>
        <end position="202"/>
    </location>
</feature>
<dbReference type="Gene3D" id="3.40.50.300">
    <property type="entry name" value="P-loop containing nucleotide triphosphate hydrolases"/>
    <property type="match status" value="1"/>
</dbReference>
<feature type="region of interest" description="Disordered" evidence="4">
    <location>
        <begin position="23"/>
        <end position="59"/>
    </location>
</feature>
<feature type="domain" description="Helicase C-terminal" evidence="6">
    <location>
        <begin position="1072"/>
        <end position="1217"/>
    </location>
</feature>
<evidence type="ECO:0000313" key="7">
    <source>
        <dbReference type="EMBL" id="VDK52146.1"/>
    </source>
</evidence>
<dbReference type="PROSITE" id="PS51192">
    <property type="entry name" value="HELICASE_ATP_BIND_1"/>
    <property type="match status" value="1"/>
</dbReference>
<protein>
    <submittedName>
        <fullName evidence="9">Transcription termination factor 2 (inferred by orthology to a human protein)</fullName>
    </submittedName>
</protein>
<feature type="compositionally biased region" description="Basic residues" evidence="4">
    <location>
        <begin position="302"/>
        <end position="313"/>
    </location>
</feature>
<reference evidence="7 8" key="2">
    <citation type="submission" date="2018-11" db="EMBL/GenBank/DDBJ databases">
        <authorList>
            <consortium name="Pathogen Informatics"/>
        </authorList>
    </citation>
    <scope>NUCLEOTIDE SEQUENCE [LARGE SCALE GENOMIC DNA]</scope>
</reference>
<dbReference type="SUPFAM" id="SSF52540">
    <property type="entry name" value="P-loop containing nucleoside triphosphate hydrolases"/>
    <property type="match status" value="2"/>
</dbReference>
<dbReference type="GO" id="GO:0006281">
    <property type="term" value="P:DNA repair"/>
    <property type="evidence" value="ECO:0007669"/>
    <property type="project" value="TreeGrafter"/>
</dbReference>
<name>A0A0M3K226_ANISI</name>
<evidence type="ECO:0000256" key="4">
    <source>
        <dbReference type="SAM" id="MobiDB-lite"/>
    </source>
</evidence>
<dbReference type="InterPro" id="IPR050628">
    <property type="entry name" value="SNF2_RAD54_helicase_TF"/>
</dbReference>
<dbReference type="InterPro" id="IPR000330">
    <property type="entry name" value="SNF2_N"/>
</dbReference>
<dbReference type="InterPro" id="IPR027417">
    <property type="entry name" value="P-loop_NTPase"/>
</dbReference>
<keyword evidence="2" id="KW-0378">Hydrolase</keyword>
<evidence type="ECO:0000259" key="6">
    <source>
        <dbReference type="PROSITE" id="PS51194"/>
    </source>
</evidence>
<keyword evidence="1" id="KW-0547">Nucleotide-binding</keyword>
<feature type="region of interest" description="Disordered" evidence="4">
    <location>
        <begin position="510"/>
        <end position="540"/>
    </location>
</feature>
<dbReference type="Gene3D" id="3.40.50.10810">
    <property type="entry name" value="Tandem AAA-ATPase domain"/>
    <property type="match status" value="1"/>
</dbReference>
<dbReference type="InterPro" id="IPR049730">
    <property type="entry name" value="SNF2/RAD54-like_C"/>
</dbReference>
<dbReference type="PANTHER" id="PTHR45626">
    <property type="entry name" value="TRANSCRIPTION TERMINATION FACTOR 2-RELATED"/>
    <property type="match status" value="1"/>
</dbReference>
<accession>A0A0M3K226</accession>